<organism evidence="2">
    <name type="scientific">hydrocarbon metagenome</name>
    <dbReference type="NCBI Taxonomy" id="938273"/>
    <lineage>
        <taxon>unclassified sequences</taxon>
        <taxon>metagenomes</taxon>
        <taxon>ecological metagenomes</taxon>
    </lineage>
</organism>
<reference evidence="2" key="1">
    <citation type="journal article" date="2015" name="Proc. Natl. Acad. Sci. U.S.A.">
        <title>Networks of energetic and metabolic interactions define dynamics in microbial communities.</title>
        <authorList>
            <person name="Embree M."/>
            <person name="Liu J.K."/>
            <person name="Al-Bassam M.M."/>
            <person name="Zengler K."/>
        </authorList>
    </citation>
    <scope>NUCLEOTIDE SEQUENCE</scope>
</reference>
<dbReference type="AlphaFoldDB" id="A0A0W8FJ35"/>
<dbReference type="SUPFAM" id="SSF52096">
    <property type="entry name" value="ClpP/crotonase"/>
    <property type="match status" value="1"/>
</dbReference>
<accession>A0A0W8FJ35</accession>
<dbReference type="PANTHER" id="PTHR35984:SF1">
    <property type="entry name" value="PERIPLASMIC SERINE PROTEASE"/>
    <property type="match status" value="1"/>
</dbReference>
<dbReference type="Gene3D" id="3.90.226.10">
    <property type="entry name" value="2-enoyl-CoA Hydratase, Chain A, domain 1"/>
    <property type="match status" value="1"/>
</dbReference>
<evidence type="ECO:0000313" key="2">
    <source>
        <dbReference type="EMBL" id="KUG20933.1"/>
    </source>
</evidence>
<dbReference type="EMBL" id="LNQE01001126">
    <property type="protein sequence ID" value="KUG20933.1"/>
    <property type="molecule type" value="Genomic_DNA"/>
</dbReference>
<comment type="caution">
    <text evidence="2">The sequence shown here is derived from an EMBL/GenBank/DDBJ whole genome shotgun (WGS) entry which is preliminary data.</text>
</comment>
<keyword evidence="1" id="KW-1133">Transmembrane helix</keyword>
<dbReference type="InterPro" id="IPR029045">
    <property type="entry name" value="ClpP/crotonase-like_dom_sf"/>
</dbReference>
<keyword evidence="1" id="KW-0472">Membrane</keyword>
<proteinExistence type="predicted"/>
<evidence type="ECO:0008006" key="3">
    <source>
        <dbReference type="Google" id="ProtNLM"/>
    </source>
</evidence>
<dbReference type="PANTHER" id="PTHR35984">
    <property type="entry name" value="PERIPLASMIC SERINE PROTEASE"/>
    <property type="match status" value="1"/>
</dbReference>
<dbReference type="Pfam" id="PF01972">
    <property type="entry name" value="SDH_protease"/>
    <property type="match status" value="1"/>
</dbReference>
<dbReference type="GO" id="GO:0016020">
    <property type="term" value="C:membrane"/>
    <property type="evidence" value="ECO:0007669"/>
    <property type="project" value="InterPro"/>
</dbReference>
<evidence type="ECO:0000256" key="1">
    <source>
        <dbReference type="SAM" id="Phobius"/>
    </source>
</evidence>
<keyword evidence="1" id="KW-0812">Transmembrane</keyword>
<sequence length="279" mass="31625">MWTIDIWTILLLFLVAIAVLPVIQQKLTQARRLQVLKSLEEKRGSRVITLIHRQERMSFLGIPLVRYIDINDSEEILRAIRLTPGDMPIDFIIHTPGGLVLSSEQIAMALKRHPARVTVFVPHYAMSGGTLICLTADEVIMDENAVLGPVDPQLGGYPAASILKVRRQKEPKDIDDKTLILSDMAQKAQNQVREFLKGMLAGTMDDSDAERIATMLTEGRWTHDYPITLDEARRIGLPVSTGIPPEIHRLMDLFPQAMPRRPSVEYIPVPYHREGERRR</sequence>
<name>A0A0W8FJ35_9ZZZZ</name>
<dbReference type="NCBIfam" id="NF047768">
    <property type="entry name" value="Clp_like_SDH"/>
    <property type="match status" value="1"/>
</dbReference>
<dbReference type="InterPro" id="IPR002825">
    <property type="entry name" value="Pept_S49_ser-pept_pro"/>
</dbReference>
<protein>
    <recommendedName>
        <fullName evidence="3">Periplasmic serine protease</fullName>
    </recommendedName>
</protein>
<gene>
    <name evidence="2" type="ORF">ASZ90_009326</name>
</gene>
<feature type="transmembrane region" description="Helical" evidence="1">
    <location>
        <begin position="6"/>
        <end position="23"/>
    </location>
</feature>